<sequence length="518" mass="55348">MCSDPIAARYDFVVCGSGSAGSVLARRLSENSNVAVLLLEAGGTDDVAEVMDPAQWPLNLGSARDWGFASAPSAHLNGRSIPLSMGKVLGGGSSINVMAWARGHRNDWAHFAAAAGDPSWGYESVLDIYRRIEDWHGRCDGDRRGVGGPVFAQTAPDPNPIATAVVDGAGAIGIPVYDSNNGIMMEGPGGASLLDLQLRNGLRESVFRSYVHPHLQQRNLTVLTGATVRRLTFSGSRVTGVQFSHANAIRTVSATQEVVVSLGAINTPKVLMQSGIGDANELRGFGIPVITHLRGVGHNYQDHPRIDCVWESHEALAPRNNGAEVTVFWKSHPTLATPDLQICVAEFPLSSPENAARYGLPAHGWTMCVGVVRPQSRGRVRLSGPHPGDPVLIEAEMLAHPDDMKAAAAGLQLCREIGNTAPLRPFVKREVMPGGFAGAELERFIRDGASTYWHQSGTAKMGRDDMSVVDAKLKVHGMENLRVADSLIMPRITTGNTMAPCVVIGERAAEIVKADYGL</sequence>
<evidence type="ECO:0000256" key="3">
    <source>
        <dbReference type="ARBA" id="ARBA00022630"/>
    </source>
</evidence>
<feature type="binding site" evidence="5">
    <location>
        <begin position="453"/>
        <end position="454"/>
    </location>
    <ligand>
        <name>FAD</name>
        <dbReference type="ChEBI" id="CHEBI:57692"/>
    </ligand>
</feature>
<evidence type="ECO:0000256" key="1">
    <source>
        <dbReference type="ARBA" id="ARBA00001974"/>
    </source>
</evidence>
<dbReference type="AlphaFoldDB" id="A0A1B4XZS7"/>
<evidence type="ECO:0000259" key="7">
    <source>
        <dbReference type="PROSITE" id="PS00623"/>
    </source>
</evidence>
<feature type="binding site" evidence="5">
    <location>
        <position position="343"/>
    </location>
    <ligand>
        <name>substrate</name>
    </ligand>
</feature>
<dbReference type="PANTHER" id="PTHR11552:SF147">
    <property type="entry name" value="CHOLINE DEHYDROGENASE, MITOCHONDRIAL"/>
    <property type="match status" value="1"/>
</dbReference>
<keyword evidence="4 5" id="KW-0274">FAD</keyword>
<accession>A0A1B4XZS7</accession>
<feature type="binding site" evidence="5">
    <location>
        <position position="452"/>
    </location>
    <ligand>
        <name>substrate</name>
    </ligand>
</feature>
<dbReference type="PROSITE" id="PS00623">
    <property type="entry name" value="GMC_OXRED_1"/>
    <property type="match status" value="1"/>
</dbReference>
<reference evidence="9 10" key="1">
    <citation type="submission" date="2016-08" db="EMBL/GenBank/DDBJ databases">
        <title>Complete genome sequence of Mycobacterium shinshuense, a subspecies of M. ulcerans.</title>
        <authorList>
            <person name="Yoshida M."/>
            <person name="Ogura Y."/>
            <person name="Hayashi T."/>
            <person name="Hoshino Y."/>
        </authorList>
    </citation>
    <scope>NUCLEOTIDE SEQUENCE [LARGE SCALE GENOMIC DNA]</scope>
    <source>
        <strain evidence="10">ATCC 33728</strain>
    </source>
</reference>
<evidence type="ECO:0000259" key="8">
    <source>
        <dbReference type="PROSITE" id="PS00624"/>
    </source>
</evidence>
<evidence type="ECO:0000256" key="4">
    <source>
        <dbReference type="ARBA" id="ARBA00022827"/>
    </source>
</evidence>
<comment type="cofactor">
    <cofactor evidence="1 5">
        <name>FAD</name>
        <dbReference type="ChEBI" id="CHEBI:57692"/>
    </cofactor>
</comment>
<organism evidence="9 10">
    <name type="scientific">Mycobacterium ulcerans subsp. shinshuense</name>
    <dbReference type="NCBI Taxonomy" id="1124626"/>
    <lineage>
        <taxon>Bacteria</taxon>
        <taxon>Bacillati</taxon>
        <taxon>Actinomycetota</taxon>
        <taxon>Actinomycetes</taxon>
        <taxon>Mycobacteriales</taxon>
        <taxon>Mycobacteriaceae</taxon>
        <taxon>Mycobacterium</taxon>
        <taxon>Mycobacterium ulcerans group</taxon>
    </lineage>
</organism>
<dbReference type="GO" id="GO:0016614">
    <property type="term" value="F:oxidoreductase activity, acting on CH-OH group of donors"/>
    <property type="evidence" value="ECO:0007669"/>
    <property type="project" value="InterPro"/>
</dbReference>
<name>A0A1B4XZS7_MYCUL</name>
<dbReference type="SUPFAM" id="SSF54373">
    <property type="entry name" value="FAD-linked reductases, C-terminal domain"/>
    <property type="match status" value="1"/>
</dbReference>
<evidence type="ECO:0000313" key="9">
    <source>
        <dbReference type="EMBL" id="BAV40299.1"/>
    </source>
</evidence>
<proteinExistence type="inferred from homology"/>
<dbReference type="Proteomes" id="UP000218067">
    <property type="component" value="Chromosome"/>
</dbReference>
<keyword evidence="3 6" id="KW-0285">Flavoprotein</keyword>
<feature type="domain" description="Glucose-methanol-choline oxidoreductase N-terminal" evidence="8">
    <location>
        <begin position="263"/>
        <end position="277"/>
    </location>
</feature>
<evidence type="ECO:0000256" key="5">
    <source>
        <dbReference type="PIRSR" id="PIRSR000137-2"/>
    </source>
</evidence>
<evidence type="ECO:0000256" key="6">
    <source>
        <dbReference type="RuleBase" id="RU003968"/>
    </source>
</evidence>
<evidence type="ECO:0000313" key="10">
    <source>
        <dbReference type="Proteomes" id="UP000218067"/>
    </source>
</evidence>
<dbReference type="Pfam" id="PF05199">
    <property type="entry name" value="GMC_oxred_C"/>
    <property type="match status" value="1"/>
</dbReference>
<dbReference type="RefSeq" id="WP_096369962.1">
    <property type="nucleotide sequence ID" value="NZ_AP017624.1"/>
</dbReference>
<dbReference type="GeneID" id="93435636"/>
<protein>
    <submittedName>
        <fullName evidence="9">Dehydrogenase fad flavoprotein GMC oxidoreductase</fullName>
    </submittedName>
</protein>
<dbReference type="InterPro" id="IPR036188">
    <property type="entry name" value="FAD/NAD-bd_sf"/>
</dbReference>
<dbReference type="Gene3D" id="3.50.50.60">
    <property type="entry name" value="FAD/NAD(P)-binding domain"/>
    <property type="match status" value="1"/>
</dbReference>
<comment type="similarity">
    <text evidence="2 6">Belongs to the GMC oxidoreductase family.</text>
</comment>
<feature type="binding site" evidence="5">
    <location>
        <position position="88"/>
    </location>
    <ligand>
        <name>FAD</name>
        <dbReference type="ChEBI" id="CHEBI:57692"/>
    </ligand>
</feature>
<feature type="domain" description="Glucose-methanol-choline oxidoreductase N-terminal" evidence="7">
    <location>
        <begin position="86"/>
        <end position="109"/>
    </location>
</feature>
<dbReference type="EMBL" id="AP017624">
    <property type="protein sequence ID" value="BAV40299.1"/>
    <property type="molecule type" value="Genomic_DNA"/>
</dbReference>
<dbReference type="InterPro" id="IPR007867">
    <property type="entry name" value="GMC_OxRtase_C"/>
</dbReference>
<gene>
    <name evidence="9" type="ORF">SHTP_0979</name>
</gene>
<dbReference type="InterPro" id="IPR000172">
    <property type="entry name" value="GMC_OxRdtase_N"/>
</dbReference>
<dbReference type="PANTHER" id="PTHR11552">
    <property type="entry name" value="GLUCOSE-METHANOL-CHOLINE GMC OXIDOREDUCTASE"/>
    <property type="match status" value="1"/>
</dbReference>
<dbReference type="Pfam" id="PF00732">
    <property type="entry name" value="GMC_oxred_N"/>
    <property type="match status" value="1"/>
</dbReference>
<dbReference type="GO" id="GO:0050660">
    <property type="term" value="F:flavin adenine dinucleotide binding"/>
    <property type="evidence" value="ECO:0007669"/>
    <property type="project" value="InterPro"/>
</dbReference>
<dbReference type="PROSITE" id="PS00624">
    <property type="entry name" value="GMC_OXRED_2"/>
    <property type="match status" value="1"/>
</dbReference>
<evidence type="ECO:0000256" key="2">
    <source>
        <dbReference type="ARBA" id="ARBA00010790"/>
    </source>
</evidence>
<dbReference type="InterPro" id="IPR012132">
    <property type="entry name" value="GMC_OxRdtase"/>
</dbReference>
<dbReference type="Gene3D" id="3.30.560.10">
    <property type="entry name" value="Glucose Oxidase, domain 3"/>
    <property type="match status" value="1"/>
</dbReference>
<dbReference type="SUPFAM" id="SSF51905">
    <property type="entry name" value="FAD/NAD(P)-binding domain"/>
    <property type="match status" value="1"/>
</dbReference>
<dbReference type="PIRSF" id="PIRSF000137">
    <property type="entry name" value="Alcohol_oxidase"/>
    <property type="match status" value="1"/>
</dbReference>
<feature type="binding site" evidence="5">
    <location>
        <position position="228"/>
    </location>
    <ligand>
        <name>FAD</name>
        <dbReference type="ChEBI" id="CHEBI:57692"/>
    </ligand>
</feature>